<proteinExistence type="predicted"/>
<dbReference type="Proteomes" id="UP001482520">
    <property type="component" value="Unassembled WGS sequence"/>
</dbReference>
<evidence type="ECO:0000259" key="2">
    <source>
        <dbReference type="Pfam" id="PF14338"/>
    </source>
</evidence>
<dbReference type="InterPro" id="IPR025745">
    <property type="entry name" value="Mrr-like_N_dom"/>
</dbReference>
<protein>
    <submittedName>
        <fullName evidence="3">Winged helix-turn-helix domain-containing protein</fullName>
    </submittedName>
</protein>
<dbReference type="EMBL" id="JBEGDP010000005">
    <property type="protein sequence ID" value="MEQ7846948.1"/>
    <property type="molecule type" value="Genomic_DNA"/>
</dbReference>
<gene>
    <name evidence="3" type="ORF">V6R90_06625</name>
</gene>
<keyword evidence="4" id="KW-1185">Reference proteome</keyword>
<evidence type="ECO:0000256" key="1">
    <source>
        <dbReference type="SAM" id="MobiDB-lite"/>
    </source>
</evidence>
<sequence length="125" mass="13943">MRRRSTAAPSGSTARVPGSSKPAAAPAKPRRRTHQDDFKPYIIRVLQEVGGEREAELVMLELEERMAEVLREGDREVGPTGEVRWRTAVRWARKELADDGFLVAPRPGVWQLTDRGAELPADALD</sequence>
<evidence type="ECO:0000313" key="4">
    <source>
        <dbReference type="Proteomes" id="UP001482520"/>
    </source>
</evidence>
<organism evidence="3 4">
    <name type="scientific">Nocardioides kribbensis</name>
    <dbReference type="NCBI Taxonomy" id="305517"/>
    <lineage>
        <taxon>Bacteria</taxon>
        <taxon>Bacillati</taxon>
        <taxon>Actinomycetota</taxon>
        <taxon>Actinomycetes</taxon>
        <taxon>Propionibacteriales</taxon>
        <taxon>Nocardioidaceae</taxon>
        <taxon>Nocardioides</taxon>
    </lineage>
</organism>
<evidence type="ECO:0000313" key="3">
    <source>
        <dbReference type="EMBL" id="MEQ7846948.1"/>
    </source>
</evidence>
<feature type="domain" description="Restriction system protein Mrr-like N-terminal" evidence="2">
    <location>
        <begin position="41"/>
        <end position="119"/>
    </location>
</feature>
<dbReference type="RefSeq" id="WP_349804173.1">
    <property type="nucleotide sequence ID" value="NZ_JBEGDP010000005.1"/>
</dbReference>
<accession>A0ABV1NWS0</accession>
<reference evidence="3 4" key="1">
    <citation type="submission" date="2024-02" db="EMBL/GenBank/DDBJ databases">
        <title>Full genome sequence of Nocardioides kribbensis.</title>
        <authorList>
            <person name="Poletto B.L."/>
            <person name="Silva G."/>
            <person name="Galante D."/>
            <person name="Campos K.R."/>
            <person name="Santos M.B.N."/>
            <person name="Sacchi C.T."/>
        </authorList>
    </citation>
    <scope>NUCLEOTIDE SEQUENCE [LARGE SCALE GENOMIC DNA]</scope>
    <source>
        <strain evidence="3 4">O4R</strain>
    </source>
</reference>
<feature type="region of interest" description="Disordered" evidence="1">
    <location>
        <begin position="1"/>
        <end position="36"/>
    </location>
</feature>
<name>A0ABV1NWS0_9ACTN</name>
<comment type="caution">
    <text evidence="3">The sequence shown here is derived from an EMBL/GenBank/DDBJ whole genome shotgun (WGS) entry which is preliminary data.</text>
</comment>
<dbReference type="Pfam" id="PF14338">
    <property type="entry name" value="Mrr_N"/>
    <property type="match status" value="1"/>
</dbReference>